<dbReference type="CDD" id="cd00834">
    <property type="entry name" value="KAS_I_II"/>
    <property type="match status" value="1"/>
</dbReference>
<sequence>MQRNSAPRAVVTGIGVVTPVGRGIEDFFTALCNSTSGLVRPPTGHFAEGLVDAIGIAPPIDAFDVLPEKDAPFADRFSVTAVAATDDAIADSGLKIGEDVDPLRVAAVIATATGGTVTFEQQTMVQRDQGFEAVDRHLFNGFLPNMAAARIAIKHGIRGPSHSIASACTASAQAVAEALRLIRAGDADVVICGGTEGPLGPTGLAGFHNAGTLATGWADPTAASRPFDSARNGFVVGEGGGVFVVERADLVDARGGSGYADLIGWGATSDAYHLAIPRPDASGIADSFRIALRNAGVAPGEVGYVNAHGTGTRVGDLTEVKAMRAVFGEDQPLVSSTKGVTGHLLGGGGVVEAAATVLAIAREQLPPTKNLDDPDSKCDLNHLRDNAVAKSVEIAMSNSFAFGGHNVSLVFGPPSTRRRRGAPDPAEDALPATRLAPERQHNPSRFINFRKP</sequence>
<evidence type="ECO:0000259" key="9">
    <source>
        <dbReference type="PROSITE" id="PS52004"/>
    </source>
</evidence>
<keyword evidence="6" id="KW-0443">Lipid metabolism</keyword>
<dbReference type="Pfam" id="PF00109">
    <property type="entry name" value="ketoacyl-synt"/>
    <property type="match status" value="1"/>
</dbReference>
<dbReference type="Proteomes" id="UP000092207">
    <property type="component" value="Unassembled WGS sequence"/>
</dbReference>
<evidence type="ECO:0000256" key="8">
    <source>
        <dbReference type="SAM" id="MobiDB-lite"/>
    </source>
</evidence>
<dbReference type="GO" id="GO:0006633">
    <property type="term" value="P:fatty acid biosynthetic process"/>
    <property type="evidence" value="ECO:0007669"/>
    <property type="project" value="UniProtKB-KW"/>
</dbReference>
<feature type="domain" description="Ketosynthase family 3 (KS3)" evidence="9">
    <location>
        <begin position="6"/>
        <end position="413"/>
    </location>
</feature>
<dbReference type="PANTHER" id="PTHR11712:SF336">
    <property type="entry name" value="3-OXOACYL-[ACYL-CARRIER-PROTEIN] SYNTHASE, MITOCHONDRIAL"/>
    <property type="match status" value="1"/>
</dbReference>
<keyword evidence="3" id="KW-0444">Lipid biosynthesis</keyword>
<keyword evidence="4 7" id="KW-0808">Transferase</keyword>
<feature type="region of interest" description="Disordered" evidence="8">
    <location>
        <begin position="412"/>
        <end position="452"/>
    </location>
</feature>
<comment type="pathway">
    <text evidence="1">Lipid metabolism; mycolic acid biosynthesis.</text>
</comment>
<proteinExistence type="inferred from homology"/>
<comment type="caution">
    <text evidence="10">The sequence shown here is derived from an EMBL/GenBank/DDBJ whole genome shotgun (WGS) entry which is preliminary data.</text>
</comment>
<protein>
    <submittedName>
        <fullName evidence="10">Beta-ketoacyl synthase</fullName>
    </submittedName>
</protein>
<dbReference type="Gene3D" id="3.40.47.10">
    <property type="match status" value="1"/>
</dbReference>
<dbReference type="SMART" id="SM00825">
    <property type="entry name" value="PKS_KS"/>
    <property type="match status" value="1"/>
</dbReference>
<dbReference type="InterPro" id="IPR014031">
    <property type="entry name" value="Ketoacyl_synth_C"/>
</dbReference>
<evidence type="ECO:0000256" key="4">
    <source>
        <dbReference type="ARBA" id="ARBA00022679"/>
    </source>
</evidence>
<evidence type="ECO:0000313" key="10">
    <source>
        <dbReference type="EMBL" id="OBI05577.1"/>
    </source>
</evidence>
<evidence type="ECO:0000313" key="11">
    <source>
        <dbReference type="Proteomes" id="UP000092207"/>
    </source>
</evidence>
<keyword evidence="5" id="KW-0276">Fatty acid metabolism</keyword>
<dbReference type="InterPro" id="IPR016039">
    <property type="entry name" value="Thiolase-like"/>
</dbReference>
<evidence type="ECO:0000256" key="7">
    <source>
        <dbReference type="RuleBase" id="RU003694"/>
    </source>
</evidence>
<dbReference type="GO" id="GO:0004315">
    <property type="term" value="F:3-oxoacyl-[acyl-carrier-protein] synthase activity"/>
    <property type="evidence" value="ECO:0007669"/>
    <property type="project" value="InterPro"/>
</dbReference>
<organism evidence="10 11">
    <name type="scientific">Mycobacterium scrofulaceum</name>
    <dbReference type="NCBI Taxonomy" id="1783"/>
    <lineage>
        <taxon>Bacteria</taxon>
        <taxon>Bacillati</taxon>
        <taxon>Actinomycetota</taxon>
        <taxon>Actinomycetes</taxon>
        <taxon>Mycobacteriales</taxon>
        <taxon>Mycobacteriaceae</taxon>
        <taxon>Mycobacterium</taxon>
    </lineage>
</organism>
<dbReference type="RefSeq" id="WP_067303763.1">
    <property type="nucleotide sequence ID" value="NZ_LZJY01000148.1"/>
</dbReference>
<evidence type="ECO:0000256" key="5">
    <source>
        <dbReference type="ARBA" id="ARBA00022832"/>
    </source>
</evidence>
<evidence type="ECO:0000256" key="1">
    <source>
        <dbReference type="ARBA" id="ARBA00004796"/>
    </source>
</evidence>
<dbReference type="UniPathway" id="UPA00915"/>
<dbReference type="InterPro" id="IPR018201">
    <property type="entry name" value="Ketoacyl_synth_AS"/>
</dbReference>
<accession>A0A1A2VY53</accession>
<dbReference type="PROSITE" id="PS00606">
    <property type="entry name" value="KS3_1"/>
    <property type="match status" value="1"/>
</dbReference>
<dbReference type="AlphaFoldDB" id="A0A1A2VY53"/>
<keyword evidence="6" id="KW-0275">Fatty acid biosynthesis</keyword>
<reference evidence="10 11" key="1">
    <citation type="submission" date="2016-06" db="EMBL/GenBank/DDBJ databases">
        <authorList>
            <person name="Kjaerup R.B."/>
            <person name="Dalgaard T.S."/>
            <person name="Juul-Madsen H.R."/>
        </authorList>
    </citation>
    <scope>NUCLEOTIDE SEQUENCE [LARGE SCALE GENOMIC DNA]</scope>
    <source>
        <strain evidence="10 11">E2838</strain>
    </source>
</reference>
<dbReference type="InterPro" id="IPR000794">
    <property type="entry name" value="Beta-ketoacyl_synthase"/>
</dbReference>
<dbReference type="InterPro" id="IPR014030">
    <property type="entry name" value="Ketoacyl_synth_N"/>
</dbReference>
<dbReference type="PANTHER" id="PTHR11712">
    <property type="entry name" value="POLYKETIDE SYNTHASE-RELATED"/>
    <property type="match status" value="1"/>
</dbReference>
<dbReference type="InterPro" id="IPR020841">
    <property type="entry name" value="PKS_Beta-ketoAc_synthase_dom"/>
</dbReference>
<evidence type="ECO:0000256" key="6">
    <source>
        <dbReference type="ARBA" id="ARBA00023160"/>
    </source>
</evidence>
<dbReference type="PROSITE" id="PS52004">
    <property type="entry name" value="KS3_2"/>
    <property type="match status" value="1"/>
</dbReference>
<dbReference type="Pfam" id="PF02801">
    <property type="entry name" value="Ketoacyl-synt_C"/>
    <property type="match status" value="1"/>
</dbReference>
<dbReference type="EMBL" id="LZJY01000148">
    <property type="protein sequence ID" value="OBI05577.1"/>
    <property type="molecule type" value="Genomic_DNA"/>
</dbReference>
<evidence type="ECO:0000256" key="2">
    <source>
        <dbReference type="ARBA" id="ARBA00008467"/>
    </source>
</evidence>
<evidence type="ECO:0000256" key="3">
    <source>
        <dbReference type="ARBA" id="ARBA00022516"/>
    </source>
</evidence>
<gene>
    <name evidence="10" type="ORF">A5679_13415</name>
</gene>
<name>A0A1A2VY53_MYCSC</name>
<dbReference type="NCBIfam" id="NF005589">
    <property type="entry name" value="PRK07314.1"/>
    <property type="match status" value="1"/>
</dbReference>
<dbReference type="SUPFAM" id="SSF53901">
    <property type="entry name" value="Thiolase-like"/>
    <property type="match status" value="2"/>
</dbReference>
<comment type="similarity">
    <text evidence="2 7">Belongs to the thiolase-like superfamily. Beta-ketoacyl-ACP synthases family.</text>
</comment>